<dbReference type="FunFam" id="3.30.470.20:FF:000037">
    <property type="entry name" value="Phosphoribosylaminoimidazole carboxylase, chloroplastic"/>
    <property type="match status" value="1"/>
</dbReference>
<keyword evidence="5" id="KW-0456">Lyase</keyword>
<keyword evidence="3" id="KW-0210">Decarboxylase</keyword>
<dbReference type="GO" id="GO:0004638">
    <property type="term" value="F:phosphoribosylaminoimidazole carboxylase activity"/>
    <property type="evidence" value="ECO:0007669"/>
    <property type="project" value="InterPro"/>
</dbReference>
<dbReference type="SUPFAM" id="SSF52440">
    <property type="entry name" value="PreATP-grasp domain"/>
    <property type="match status" value="1"/>
</dbReference>
<evidence type="ECO:0000256" key="5">
    <source>
        <dbReference type="ARBA" id="ARBA00023239"/>
    </source>
</evidence>
<sequence>MSHNLSDRALPFPLARIGIIGGGQLGRMMVRKATQLGFAAIVLDPTPNSPAGQVAGHQIVGDFFDPAKLRELAELSNVTTFDIETIDSHALEELLDEGFSILPSPHLLATIQNKLSQKQLLADQGIATGKFVELEEPTPAALAEFGYPLVQKAQRGGYDGRGVEIFHDDSEPERILPVPSLLEEYIDCELELAVMVARGLDGATRVYPVVEMVFDLEANILDKLVAPARITPEQAQAAQDLAVKTIEAIDGVGVFGVELFLAKDGRLLVNEIAPRTHNSGHYTIEACVTDQFEQQIRAITGLPLGSTEQLKPAVMINLLGAAGSSGRTIVEGLDDALAIDGVAVHIYGKAESRPLRKMGHVTVIDDTIEAASAKAEQVRELLKIRGERAL</sequence>
<accession>A0AAE3HM52</accession>
<dbReference type="EMBL" id="JANUCT010000010">
    <property type="protein sequence ID" value="MCS3903676.1"/>
    <property type="molecule type" value="Genomic_DNA"/>
</dbReference>
<dbReference type="PROSITE" id="PS50975">
    <property type="entry name" value="ATP_GRASP"/>
    <property type="match status" value="1"/>
</dbReference>
<dbReference type="InterPro" id="IPR054350">
    <property type="entry name" value="PurT/PurK_preATP-grasp"/>
</dbReference>
<feature type="binding site" evidence="6">
    <location>
        <position position="152"/>
    </location>
    <ligand>
        <name>ATP</name>
        <dbReference type="ChEBI" id="CHEBI:30616"/>
    </ligand>
</feature>
<dbReference type="SUPFAM" id="SSF56059">
    <property type="entry name" value="Glutathione synthetase ATP-binding domain-like"/>
    <property type="match status" value="1"/>
</dbReference>
<evidence type="ECO:0000256" key="4">
    <source>
        <dbReference type="ARBA" id="ARBA00022840"/>
    </source>
</evidence>
<dbReference type="PANTHER" id="PTHR11609">
    <property type="entry name" value="PURINE BIOSYNTHESIS PROTEIN 6/7, PUR6/7"/>
    <property type="match status" value="1"/>
</dbReference>
<dbReference type="Pfam" id="PF17769">
    <property type="entry name" value="PurK_C"/>
    <property type="match status" value="1"/>
</dbReference>
<dbReference type="EC" id="6.3.4.18" evidence="6 7"/>
<comment type="subunit">
    <text evidence="6 7">Homodimer.</text>
</comment>
<dbReference type="InterPro" id="IPR016185">
    <property type="entry name" value="PreATP-grasp_dom_sf"/>
</dbReference>
<dbReference type="GO" id="GO:0034028">
    <property type="term" value="F:5-(carboxyamino)imidazole ribonucleotide synthase activity"/>
    <property type="evidence" value="ECO:0007669"/>
    <property type="project" value="UniProtKB-UniRule"/>
</dbReference>
<proteinExistence type="inferred from homology"/>
<keyword evidence="10" id="KW-1185">Reference proteome</keyword>
<comment type="caution">
    <text evidence="6">Lacks conserved residue(s) required for the propagation of feature annotation.</text>
</comment>
<feature type="domain" description="ATP-grasp" evidence="8">
    <location>
        <begin position="118"/>
        <end position="300"/>
    </location>
</feature>
<dbReference type="GO" id="GO:0006189">
    <property type="term" value="P:'de novo' IMP biosynthetic process"/>
    <property type="evidence" value="ECO:0007669"/>
    <property type="project" value="UniProtKB-UniRule"/>
</dbReference>
<protein>
    <recommendedName>
        <fullName evidence="6 7">N5-carboxyaminoimidazole ribonucleotide synthase</fullName>
        <shortName evidence="6 7">N5-CAIR synthase</shortName>
        <ecNumber evidence="6 7">6.3.4.18</ecNumber>
    </recommendedName>
    <alternativeName>
        <fullName evidence="6 7">5-(carboxyamino)imidazole ribonucleotide synthetase</fullName>
    </alternativeName>
</protein>
<dbReference type="Gene3D" id="3.30.470.20">
    <property type="entry name" value="ATP-grasp fold, B domain"/>
    <property type="match status" value="1"/>
</dbReference>
<dbReference type="PANTHER" id="PTHR11609:SF5">
    <property type="entry name" value="PHOSPHORIBOSYLAMINOIMIDAZOLE CARBOXYLASE"/>
    <property type="match status" value="1"/>
</dbReference>
<dbReference type="NCBIfam" id="TIGR01161">
    <property type="entry name" value="purK"/>
    <property type="match status" value="1"/>
</dbReference>
<evidence type="ECO:0000256" key="1">
    <source>
        <dbReference type="ARBA" id="ARBA00022741"/>
    </source>
</evidence>
<organism evidence="9 10">
    <name type="scientific">Methylohalomonas lacus</name>
    <dbReference type="NCBI Taxonomy" id="398773"/>
    <lineage>
        <taxon>Bacteria</taxon>
        <taxon>Pseudomonadati</taxon>
        <taxon>Pseudomonadota</taxon>
        <taxon>Gammaproteobacteria</taxon>
        <taxon>Methylohalomonadales</taxon>
        <taxon>Methylohalomonadaceae</taxon>
        <taxon>Methylohalomonas</taxon>
    </lineage>
</organism>
<comment type="function">
    <text evidence="6">Catalyzes the ATP-dependent conversion of 5-aminoimidazole ribonucleotide (AIR) and HCO(3)(-) to N5-carboxyaminoimidazole ribonucleotide (N5-CAIR).</text>
</comment>
<dbReference type="InterPro" id="IPR011054">
    <property type="entry name" value="Rudment_hybrid_motif"/>
</dbReference>
<dbReference type="Proteomes" id="UP001204445">
    <property type="component" value="Unassembled WGS sequence"/>
</dbReference>
<evidence type="ECO:0000313" key="9">
    <source>
        <dbReference type="EMBL" id="MCS3903676.1"/>
    </source>
</evidence>
<feature type="binding site" evidence="6">
    <location>
        <begin position="183"/>
        <end position="186"/>
    </location>
    <ligand>
        <name>ATP</name>
        <dbReference type="ChEBI" id="CHEBI:30616"/>
    </ligand>
</feature>
<dbReference type="GO" id="GO:0046872">
    <property type="term" value="F:metal ion binding"/>
    <property type="evidence" value="ECO:0007669"/>
    <property type="project" value="InterPro"/>
</dbReference>
<keyword evidence="6 7" id="KW-0436">Ligase</keyword>
<dbReference type="InterPro" id="IPR011761">
    <property type="entry name" value="ATP-grasp"/>
</dbReference>
<dbReference type="GO" id="GO:0005829">
    <property type="term" value="C:cytosol"/>
    <property type="evidence" value="ECO:0007669"/>
    <property type="project" value="TreeGrafter"/>
</dbReference>
<dbReference type="NCBIfam" id="NF004679">
    <property type="entry name" value="PRK06019.1-5"/>
    <property type="match status" value="1"/>
</dbReference>
<feature type="binding site" evidence="6">
    <location>
        <position position="191"/>
    </location>
    <ligand>
        <name>ATP</name>
        <dbReference type="ChEBI" id="CHEBI:30616"/>
    </ligand>
</feature>
<name>A0AAE3HM52_9GAMM</name>
<dbReference type="Pfam" id="PF22660">
    <property type="entry name" value="RS_preATP-grasp-like"/>
    <property type="match status" value="1"/>
</dbReference>
<comment type="pathway">
    <text evidence="6 7">Purine metabolism; IMP biosynthesis via de novo pathway; 5-amino-1-(5-phospho-D-ribosyl)imidazole-4-carboxylate from 5-amino-1-(5-phospho-D-ribosyl)imidazole (N5-CAIR route): step 1/2.</text>
</comment>
<keyword evidence="1 6" id="KW-0547">Nucleotide-binding</keyword>
<dbReference type="Gene3D" id="3.30.1490.20">
    <property type="entry name" value="ATP-grasp fold, A domain"/>
    <property type="match status" value="1"/>
</dbReference>
<gene>
    <name evidence="6 7" type="primary">purK</name>
    <name evidence="9" type="ORF">J2T55_001705</name>
</gene>
<comment type="similarity">
    <text evidence="6 7">Belongs to the PurK/PurT family.</text>
</comment>
<feature type="binding site" evidence="6">
    <location>
        <begin position="270"/>
        <end position="271"/>
    </location>
    <ligand>
        <name>ATP</name>
        <dbReference type="ChEBI" id="CHEBI:30616"/>
    </ligand>
</feature>
<evidence type="ECO:0000256" key="3">
    <source>
        <dbReference type="ARBA" id="ARBA00022793"/>
    </source>
</evidence>
<dbReference type="InterPro" id="IPR005875">
    <property type="entry name" value="PurK"/>
</dbReference>
<comment type="catalytic activity">
    <reaction evidence="6 7">
        <text>5-amino-1-(5-phospho-beta-D-ribosyl)imidazole + hydrogencarbonate + ATP = 5-carboxyamino-1-(5-phospho-D-ribosyl)imidazole + ADP + phosphate + 2 H(+)</text>
        <dbReference type="Rhea" id="RHEA:19317"/>
        <dbReference type="ChEBI" id="CHEBI:15378"/>
        <dbReference type="ChEBI" id="CHEBI:17544"/>
        <dbReference type="ChEBI" id="CHEBI:30616"/>
        <dbReference type="ChEBI" id="CHEBI:43474"/>
        <dbReference type="ChEBI" id="CHEBI:58730"/>
        <dbReference type="ChEBI" id="CHEBI:137981"/>
        <dbReference type="ChEBI" id="CHEBI:456216"/>
        <dbReference type="EC" id="6.3.4.18"/>
    </reaction>
</comment>
<keyword evidence="2 6" id="KW-0658">Purine biosynthesis</keyword>
<evidence type="ECO:0000313" key="10">
    <source>
        <dbReference type="Proteomes" id="UP001204445"/>
    </source>
</evidence>
<evidence type="ECO:0000256" key="2">
    <source>
        <dbReference type="ARBA" id="ARBA00022755"/>
    </source>
</evidence>
<evidence type="ECO:0000256" key="6">
    <source>
        <dbReference type="HAMAP-Rule" id="MF_01928"/>
    </source>
</evidence>
<comment type="function">
    <text evidence="7">Catalyzes the ATP-dependent conversion of 5-aminoimidazole ribonucleotide (AIR) and HCO(3)- to N5-carboxyaminoimidazole ribonucleotide (N5-CAIR).</text>
</comment>
<dbReference type="InterPro" id="IPR013815">
    <property type="entry name" value="ATP_grasp_subdomain_1"/>
</dbReference>
<evidence type="ECO:0000259" key="8">
    <source>
        <dbReference type="PROSITE" id="PS50975"/>
    </source>
</evidence>
<dbReference type="RefSeq" id="WP_259055611.1">
    <property type="nucleotide sequence ID" value="NZ_JANUCT010000010.1"/>
</dbReference>
<dbReference type="InterPro" id="IPR003135">
    <property type="entry name" value="ATP-grasp_carboxylate-amine"/>
</dbReference>
<comment type="caution">
    <text evidence="9">The sequence shown here is derived from an EMBL/GenBank/DDBJ whole genome shotgun (WGS) entry which is preliminary data.</text>
</comment>
<dbReference type="GO" id="GO:0005524">
    <property type="term" value="F:ATP binding"/>
    <property type="evidence" value="ECO:0007669"/>
    <property type="project" value="UniProtKB-UniRule"/>
</dbReference>
<feature type="binding site" evidence="6">
    <location>
        <position position="114"/>
    </location>
    <ligand>
        <name>ATP</name>
        <dbReference type="ChEBI" id="CHEBI:30616"/>
    </ligand>
</feature>
<evidence type="ECO:0000256" key="7">
    <source>
        <dbReference type="RuleBase" id="RU361200"/>
    </source>
</evidence>
<keyword evidence="4 6" id="KW-0067">ATP-binding</keyword>
<dbReference type="SUPFAM" id="SSF51246">
    <property type="entry name" value="Rudiment single hybrid motif"/>
    <property type="match status" value="1"/>
</dbReference>
<dbReference type="InterPro" id="IPR040686">
    <property type="entry name" value="PurK_C"/>
</dbReference>
<dbReference type="Gene3D" id="3.40.50.20">
    <property type="match status" value="1"/>
</dbReference>
<dbReference type="Pfam" id="PF02222">
    <property type="entry name" value="ATP-grasp"/>
    <property type="match status" value="1"/>
</dbReference>
<reference evidence="9" key="1">
    <citation type="submission" date="2022-08" db="EMBL/GenBank/DDBJ databases">
        <title>Genomic Encyclopedia of Type Strains, Phase III (KMG-III): the genomes of soil and plant-associated and newly described type strains.</title>
        <authorList>
            <person name="Whitman W."/>
        </authorList>
    </citation>
    <scope>NUCLEOTIDE SEQUENCE</scope>
    <source>
        <strain evidence="9">HMT 1</strain>
    </source>
</reference>
<dbReference type="AlphaFoldDB" id="A0AAE3HM52"/>
<dbReference type="HAMAP" id="MF_01928">
    <property type="entry name" value="PurK"/>
    <property type="match status" value="1"/>
</dbReference>